<feature type="compositionally biased region" description="Polar residues" evidence="2">
    <location>
        <begin position="5109"/>
        <end position="5121"/>
    </location>
</feature>
<dbReference type="Gene3D" id="2.10.50.10">
    <property type="entry name" value="Tumor Necrosis Factor Receptor, subunit A, domain 2"/>
    <property type="match status" value="4"/>
</dbReference>
<feature type="transmembrane region" description="Helical" evidence="3">
    <location>
        <begin position="4326"/>
        <end position="4347"/>
    </location>
</feature>
<feature type="domain" description="Tyrosine-protein kinase ephrin type A/B receptor-like" evidence="5">
    <location>
        <begin position="3650"/>
        <end position="3697"/>
    </location>
</feature>
<evidence type="ECO:0000256" key="3">
    <source>
        <dbReference type="SAM" id="Phobius"/>
    </source>
</evidence>
<feature type="compositionally biased region" description="Basic and acidic residues" evidence="2">
    <location>
        <begin position="3407"/>
        <end position="3420"/>
    </location>
</feature>
<dbReference type="PANTHER" id="PTHR11319">
    <property type="entry name" value="G PROTEIN-COUPLED RECEPTOR-RELATED"/>
    <property type="match status" value="1"/>
</dbReference>
<dbReference type="PANTHER" id="PTHR11319:SF35">
    <property type="entry name" value="OUTER MEMBRANE PROTEIN PMPC-RELATED"/>
    <property type="match status" value="1"/>
</dbReference>
<feature type="domain" description="Tyrosine-protein kinase ephrin type A/B receptor-like" evidence="5">
    <location>
        <begin position="3292"/>
        <end position="3330"/>
    </location>
</feature>
<feature type="transmembrane region" description="Helical" evidence="3">
    <location>
        <begin position="4254"/>
        <end position="4273"/>
    </location>
</feature>
<feature type="transmembrane region" description="Helical" evidence="3">
    <location>
        <begin position="4713"/>
        <end position="4737"/>
    </location>
</feature>
<dbReference type="SMART" id="SM01411">
    <property type="entry name" value="Ephrin_rec_like"/>
    <property type="match status" value="8"/>
</dbReference>
<feature type="transmembrane region" description="Helical" evidence="3">
    <location>
        <begin position="4220"/>
        <end position="4242"/>
    </location>
</feature>
<dbReference type="Pfam" id="PF24634">
    <property type="entry name" value="DUF7631"/>
    <property type="match status" value="1"/>
</dbReference>
<proteinExistence type="predicted"/>
<feature type="compositionally biased region" description="Basic and acidic residues" evidence="2">
    <location>
        <begin position="5094"/>
        <end position="5108"/>
    </location>
</feature>
<feature type="signal peptide" evidence="4">
    <location>
        <begin position="1"/>
        <end position="28"/>
    </location>
</feature>
<evidence type="ECO:0000259" key="6">
    <source>
        <dbReference type="Pfam" id="PF24634"/>
    </source>
</evidence>
<evidence type="ECO:0000313" key="7">
    <source>
        <dbReference type="EMBL" id="CAD2099757.1"/>
    </source>
</evidence>
<feature type="transmembrane region" description="Helical" evidence="3">
    <location>
        <begin position="4607"/>
        <end position="4632"/>
    </location>
</feature>
<dbReference type="InterPro" id="IPR009030">
    <property type="entry name" value="Growth_fac_rcpt_cys_sf"/>
</dbReference>
<feature type="compositionally biased region" description="Low complexity" evidence="2">
    <location>
        <begin position="3421"/>
        <end position="3431"/>
    </location>
</feature>
<keyword evidence="3" id="KW-1133">Transmembrane helix</keyword>
<dbReference type="InterPro" id="IPR011641">
    <property type="entry name" value="Tyr-kin_ephrin_A/B_rcpt-like"/>
</dbReference>
<evidence type="ECO:0000256" key="2">
    <source>
        <dbReference type="SAM" id="MobiDB-lite"/>
    </source>
</evidence>
<dbReference type="Proteomes" id="UP000515308">
    <property type="component" value="Chromosome PVLDE_13"/>
</dbReference>
<dbReference type="Pfam" id="PF07699">
    <property type="entry name" value="Ephrin_rec_like"/>
    <property type="match status" value="2"/>
</dbReference>
<keyword evidence="1" id="KW-0175">Coiled coil</keyword>
<protein>
    <submittedName>
        <fullName evidence="7">Cysteine repeat modular protein 4, putative</fullName>
    </submittedName>
</protein>
<feature type="coiled-coil region" evidence="1">
    <location>
        <begin position="2068"/>
        <end position="2099"/>
    </location>
</feature>
<name>A0A6V7SM92_PLAVN</name>
<feature type="chain" id="PRO_5027713334" evidence="4">
    <location>
        <begin position="29"/>
        <end position="5381"/>
    </location>
</feature>
<dbReference type="InterPro" id="IPR056048">
    <property type="entry name" value="CRMPA/B-like_DUF7631"/>
</dbReference>
<feature type="region of interest" description="Disordered" evidence="2">
    <location>
        <begin position="4419"/>
        <end position="4459"/>
    </location>
</feature>
<evidence type="ECO:0000259" key="5">
    <source>
        <dbReference type="Pfam" id="PF07699"/>
    </source>
</evidence>
<feature type="transmembrane region" description="Helical" evidence="3">
    <location>
        <begin position="4658"/>
        <end position="4676"/>
    </location>
</feature>
<feature type="transmembrane region" description="Helical" evidence="3">
    <location>
        <begin position="4546"/>
        <end position="4569"/>
    </location>
</feature>
<evidence type="ECO:0000313" key="8">
    <source>
        <dbReference type="Proteomes" id="UP000515308"/>
    </source>
</evidence>
<dbReference type="VEuPathDB" id="PlasmoDB:PVLDE_1300620"/>
<organism evidence="7 8">
    <name type="scientific">Plasmodium vinckei lentum</name>
    <dbReference type="NCBI Taxonomy" id="138297"/>
    <lineage>
        <taxon>Eukaryota</taxon>
        <taxon>Sar</taxon>
        <taxon>Alveolata</taxon>
        <taxon>Apicomplexa</taxon>
        <taxon>Aconoidasida</taxon>
        <taxon>Haemosporida</taxon>
        <taxon>Plasmodiidae</taxon>
        <taxon>Plasmodium</taxon>
        <taxon>Plasmodium (Vinckeia)</taxon>
    </lineage>
</organism>
<feature type="compositionally biased region" description="Low complexity" evidence="2">
    <location>
        <begin position="5138"/>
        <end position="5153"/>
    </location>
</feature>
<gene>
    <name evidence="7" type="ORF">PVLDE_1300620</name>
</gene>
<feature type="domain" description="DUF7631" evidence="6">
    <location>
        <begin position="3904"/>
        <end position="3951"/>
    </location>
</feature>
<feature type="compositionally biased region" description="Basic and acidic residues" evidence="2">
    <location>
        <begin position="4439"/>
        <end position="4455"/>
    </location>
</feature>
<accession>A0A6V7SM92</accession>
<keyword evidence="3" id="KW-0812">Transmembrane</keyword>
<feature type="transmembrane region" description="Helical" evidence="3">
    <location>
        <begin position="4682"/>
        <end position="4701"/>
    </location>
</feature>
<sequence>MKLKPNITNFNVFFFILYFVSLLQSINAKISISDFNYYNEVNDISVNLLETEYVSILKIIGDGTTNTNFENSYDYFISDNEQDKNCNVIDNKLGNVIIKKNNDSNLLLVQKTNSKKYIKDKNNLCSTITPIKESIYTIQEIKTEDDHISVGDIEQCNDENIRIFTNYFDMLNDIIISESEKCDQIIGPTFVKKTEVFNCRGIIGHIKDIQKLYNGTYYICMKDNYISLILSKIIIDKPIPTSVFVCNYRNSDCLIPINANIFSIVPIANDETVILKPNCADTSSPHIKTNYKVDGGHYIFNFENNKEYYLEVCIKNVSKYVIAGYVFFLEPFNPIICFENSQCPVKVYIPKGKINDIENNIKLVNLMWSDSECNQNKSENKKISSNVQKTNDTLYIISTDPIKNETTVCSNNDEYYIPLFTIHLIKNPEYKINYTIINGVVFNTTKYLFEYNNYTGPYIKYECSHNLNVKDEYNNSVDNSDNEFIHPLGKLNFNTIENNAITMRLCLKQYNYYDIGFVQIEKVTNLKNISFNPFLFEGSVVLYKDNADTKISQFALKEHENCRSNKGHFLMSTSYTEYVETLNIHKYASINAKVNYKIDLQNKLNKSRYYLCMCSDERRCKLNNNLINYYTYTNIYIDNEVKDLKETVYICKLFYKCTFTIQFNSSQVSDKWISKVGNSCNTNKIAYVGIDYKYNNMLTDHKSNIIALDFNIYYNINEWNKNFFNTNIVVCGDYNNQSFNIYIENDYFLIYHNIPNVEFDIVNIKHNNLCNNKKDLYIYSYFNGQENLFKEIKIDEKTNHNQINLKIDYNDLKDNQLYFIRECHYCPNVLTYRHNEDHYIFRNTIKPPERKSDQIIYENNLRSPNMDNSINIYNCESTTKENYTITSVIMFDGPVQEINFYCSINTNCTHTEQFYLLWYKYSLYIEVTETKRVIIVLHEIPEKRLSSPNSFNTIKISKMILSLSSIKSARIKPGPYKLIYSKNINGVTVESHVGTFHHIGPHVHTNLVTDAANNILLEGYFKQIENDKIKIIKYSTCNFHRLLTEGSKPIENIDIFQKNILKNIHECKYNNDHTLMCNDVQITNTKIHFCWCYEISEKYCEDLLNLQLTIIEYSPLQSVLNPVTQISKSSSFNFMNYQTDGYFFLIEKNCLDIKNLDLRSNLKDPNHIQEIYKKLKYPNKYNMCVCILKENILCDKTTDFSRLIVNVEPLSYQLIKKNLQGDFNKYGNIVHDFNFDPDFKNKLDQGIAPATIILPGPIQYNSYICFSGVLCRTITHFKRIIRVDETYKYNQIKNNDEINKNKKKVNDQKNKNIIKYANEVGEIYFTLNDTKECKNEYQKIYKSDPGDVFIVQEMQYLMRQLIDVTYDLKVNIVPPRIDKIYEICASLSLKDINYYNIGNITFYGIFNENYNTSSIVGIAGDGNITLNYSEIISGIPFSLEIKQFYTSYDIFIRIVHQQFGDGPSCHINNNTREKIYSESIAHEFLLQHEKKNIADNVTSYNWENIILSLDMDNTNYMVSHKNIGVPQYILVCSCYEITEGHCRSHDMYTSEIMKYRVHTAILKSPKMNSTLKFLEQVAITLQTSKELGGSIKIFPIEMEEDLSKSCLELNRRKFFIIYDQLDMNEYEQNYEIIIDFLAQGIVVCWCPQYICNDNDYLTKVAFFRTNAPLFLKVDTDPTGHFSFNFLNNLININDRITFVDTNSSCTDNTHDNLFDNTIQIDNQTYSLSFEQKLNIYGTPQKIVKEINGNFTWVSKIYKIKKPGIGLKICYCFYFYNKNCNDVNGYIYIGLVYNNMLMEKNTTNSDIIYKSSNVNYFSKDSIKFVAINSFNKYTNVCNNRNHNNFVIVPFVKNEAFQYHDYKSRILNIFKKYYKNEINFVICYSSYYYGNKTTFLLKAIQLDDNPSYTDTINYNYELTQMGLLLDYKKTNINKQSDEDSDYLEKIDASLKKFKQDKNIFNEYFYRAISIKSQNASKINIYNNYQEYNNDNMSLDAKLKKLLSKFYDIQSVDSNELMYYKNIPSIFANLNLEKIIVINAKKVLFCCQEGEYVEVEIVEDNKYIIKKVPKIQQLLNKFKNYNAQLEQNIKDQNLILEQFNNLHYKINRPHYLMIKDSTDIGFYKNHKIIKLAKYNFSIQIKGENIPDHNFILYIIEFNNSCYTIDKKLFYVEKSEFSNKNSKSITFKDIQISKINNYKLCILDTTENVYTDVGILNITNYYIVNDSYFDDDNVPSTSSQNNYAILNACVNMQYNNVYIIKKSRSFYFEIDVKNRMFLKKDNNFNKHFPELQQHHLISCKSKDRYTIILTKTHVFLYTLNHNNNANEFSFSTSHNIMFAVDIDFDDDYIYINDLHLKKIIRLQIMVNGIPISIMNKRSKRSVIGIDQPNIKVLQKKMLNKGQLLKRYVMHEKTNDENNLQANHLMNSSNIYDTQHYYRSDILSPKLLINKKSHNFEQLKLKNYKKSETNNFEKQTMRTNLNCNPQNTQDTKQDKEIVTFLQQYNNPILSNNVKKDFLKDKNIQMDSRENTFVHKDRKNHKESSISKVISTLYNYLKKTVSNISSSVYLYKILDHKNILKEKSIISAFFNLFKKSKNKNNSSHNDAISLKVPDSIIVHEEKNVPNSSSAMNTTKLTRKKRNAIQKLDQSNYDQIIQKNIENFVNFPNTEKYLLNNMDYLDIEKLKSPLYMSIHDNILYLLDRTKNHFFSYNLKSKEIIELEKYNFSTHKFTLNNPFNFSIYEGNKIIHTEHTNKLAFVSQVNSNEVKIIDLNQNKYKIIKAIKLRKGYKKHHIINKVIPINETLLIITSRGLNDNAITPHHYHYHFNLFSHYFQMSFSYTFSKRYTANDDLHIIPEIDKNSDNIIYFCFLNSSHKCTNVDELTKLNISHDTGIITGKLNYFGTFKLTIFAKTYFQYKINIYDDLYSYCGIGQKFNTNNNGCEGCPIGTFWNNDMLLCEKCDAYKKNTSTLKIGSKLITDCLCSAGYEYSEKTHSCEQCKPGYYKNRVGNFICIKGCKINEASIIYGATTYDEMSCQCIEGYYMSNQKCVLCLKDHYCPGNGMITQCDKNETSQIGSNLKENCVCKENFIYNKEKNNCTYCVSIAKVKSEPIYCKLCEEKYLNVDVFAVPHQNNYGLVNTIHYYYEDFTLDRENVRYAYFNKKLEREENRKIQIDSKMPRNYANYINFIKFNDGDNNKNIVPNEGNNAKDTIKFAIELNVPNRTNCIFCESGYFIDSKKNKCLPCSNKYCRGFSKEAKNCPNNSIVNKNMASSILDCVCKRGYGTLNERRNGVKKSLACKVCPKNFFKHNKTDEYCLPCPYKTYTLSEGSHSIRSCLPREGHFILMLRNINIEYLRYKFDSNMENTIYNYFQNNNKSFDDDVYDLFLNNSFEQVFQNLNNNPQTNNSINKKNGNKEENLNPKEDKNQNIANNKNDNNNKYNLNDLRKLGFLEPNLIYYLYSILLKNIEDNYNWENDNNLNVICHINVHLKNNPNYTVTYTPNLKSCISSCKSNIYCTGVEFSRNQVEYEQIFLKNNQKVIVGYFKCKKFYYKDIYYYSSSNLEQFLNENVQNGVPIKNALAYKNFILEYKNKTIFTCSIDRDKKYLLYKKYQVTECFAGKFCPGNNIPYLISCPNNSTTLVKLASNVDKCLCMEGYAYLGALSHRCSICERGTYKHTIGNTKCENCPLTFSTIKIGSKNISDCSCTVGNYIEFDTLSNFIKAEQINYKNIDQYFIVPQKADDNIYYTTKAIKISLHNLNKKGDEKYINQILKLHIAVCRPCSLDNHYCEGGIESNVIFNNKLISSQIHTLPKKCPNELVIPQGIKQRSSIKNCLCAHGKVLRELKGNTLECFPCPPNTFKESEYDNSCSGACPHFSTSFIGSSFENQCFCKNNYYLVTEKAHNLKSSNIKKSCEVCPNGAICNRGFNIDLFIKLLKDRAYNNISILDHENPYPVYGYYAVYKTNNKNTLWTPMDDKNNSSDGDSAKNNMKNDTYTNFKYTYPYYNLILYIQNHVQNMNYFFFENNSKLYLDKTFIESIKNKNEMKKKNNKHADATKSYNDMYNQYNTISFIQNDNKYDTFKYKNDQSHNNRKENNIYTKQNINLNATHHPTKADFYNLLAKQDQYLSFLESNKNIIKDTNNDADNLIKEMFDNNLKEAKKIAERNTQFERTPDIHPCNLPDRCLGTITNLCYEGSTGYQCNSCSKNYDMKYFKSKCTKCRNIYHEILSIILLKFIYYVIVIYTVSLNYNSCLNKLYVSGILFRIWLNCSFNFISLGLFSSNTLSFITRYWYAYKEIFLYHLKFFSPYIRVGCFMSYYNTDITYKSIWYIQKYLNIFTLFFDVFFITLILFIIMKISNFWNRKKIQNFEIMLFTVPEVYDKFKIEQNEKRKIENKKTQKIHILNSNHENQEYGSQSNLTLMHDLEKNESQSDEHATHGDAQSFQNNRHDYNSQNGRSEEPHTLKNNTNIPIEKNFNFLTKNKKLMSNNSKIENSLTDDNENIHDENYELKYIKKDHTMYSPFLNETVEYIYDKKMFGPWRFIHKKNDSFKKQFLEFISDTIPCYILMIIISTPYILLETMQLFYCKSIKFKSQKSELYLAYLTTQKCTTSSASFIMGLIVAFVVLLFYITIWILLLYLYSKRKQIKLFDKFLNNLLSGYGQGKEIFEVIFLFKNLILAVIIAFTIYYHYYYIVLVTLTLTLFSILEIISNPFDRRSFNILNISLRVGSILNIFFSIMIWGSFYLNYERYVMFPFFLVILYHAYMVHNIVKEVILSKYFLTMQNSINAKTVGYDDDNIKDKNYKFYYKVMNKIKFVLKKSQKESIMQYAQNYNSIEKTPNQPKEYIHFEAIENIIKKYNDNIKKTVIRNRDQNEEIIDSEKKNIKGKENSPLKKKQLSVNMCNAAYIWYDEQNEDLFFQMPFEDKLSSRFNKEPNEKTYNIFARILYYIKDKETKYNIKYFVLAIMQVIDKFVVISKSCSIYENWFDFAMRFAFVYISWIKRINKNNIIIPSNIDQLHAITDEYIYIPLFYKYEYSACPSKPFYESPKEEKYDAPNNDEEGNYQTETLEKMNSFQNTEIKISRSYGSYSKMSSLKNRKKSKGKIDYFNEQNSREDLSNGNDTNSSNFVRGNTKESKLDHLGNNSQSVNSSKGDNNSSSDENSVIKHLNIKESKKRSKTKGKTNILNKKINSSDDDSKIDNIVNKASVNTFNYSLDIFSSEMFNESNYHMLISLFELYIAMNTLKTMNSHSFNKLYKLYNKKYISFEKNLTFYINNLRNEIKHKANEIDTEIDNETNKEKFAEQIKIQNYYYYKEELVKRKNIEGELLSKIKNLEDCIEANKRSRAIRDLLRSSRNNDEPDANLADNINFIFSFLQNEGTYKLDHSKKKE</sequence>
<feature type="region of interest" description="Disordered" evidence="2">
    <location>
        <begin position="5084"/>
        <end position="5181"/>
    </location>
</feature>
<reference evidence="7 8" key="1">
    <citation type="submission" date="2020-08" db="EMBL/GenBank/DDBJ databases">
        <authorList>
            <person name="Ramaprasad A."/>
        </authorList>
    </citation>
    <scope>NUCLEOTIDE SEQUENCE [LARGE SCALE GENOMIC DNA]</scope>
</reference>
<feature type="compositionally biased region" description="Basic and acidic residues" evidence="2">
    <location>
        <begin position="4419"/>
        <end position="4430"/>
    </location>
</feature>
<keyword evidence="4" id="KW-0732">Signal</keyword>
<feature type="transmembrane region" description="Helical" evidence="3">
    <location>
        <begin position="4743"/>
        <end position="4762"/>
    </location>
</feature>
<dbReference type="SUPFAM" id="SSF57184">
    <property type="entry name" value="Growth factor receptor domain"/>
    <property type="match status" value="2"/>
</dbReference>
<evidence type="ECO:0000256" key="4">
    <source>
        <dbReference type="SAM" id="SignalP"/>
    </source>
</evidence>
<feature type="compositionally biased region" description="Low complexity" evidence="2">
    <location>
        <begin position="3393"/>
        <end position="3405"/>
    </location>
</feature>
<evidence type="ECO:0000256" key="1">
    <source>
        <dbReference type="SAM" id="Coils"/>
    </source>
</evidence>
<dbReference type="EMBL" id="LR865375">
    <property type="protein sequence ID" value="CAD2099757.1"/>
    <property type="molecule type" value="Genomic_DNA"/>
</dbReference>
<keyword evidence="3" id="KW-0472">Membrane</keyword>
<feature type="region of interest" description="Disordered" evidence="2">
    <location>
        <begin position="3393"/>
        <end position="3431"/>
    </location>
</feature>